<sequence length="389" mass="44706">MAYLKTDNPKKILKLLTQGIQIYCKNEPVSICASHILMNVFTSKLIKHEMRVVGFQEEVPSNEFSKVLVDVSKEDPLVFGDTAIISDYTGPYCSLMTAYSLARNLNLVDNSILWAMAVCLKEQNPLLEEIILEIRRLNPTENFFDGISYRAIPALNFLNCTSLYDSLSNDLSFLAKNRLQVHRIGTHLARLGISLRDSQERFTNLPEYLKSLISKSFPSTQTFIRNLGYSTRFTSEEHFFILCYFLSLKNPIQALLTLKDGSFIAKSDVLLKSAEFYYGLVGCLRKARFSQLRRIRILLVDRIECRDASIYLHVLHGLTEHFIKLSNRPNLPILLIVEDWEEHTLVYARSEWMPDAVAGIRNKAIDFDGYGYQIKKEDLKYFLGNLEMV</sequence>
<evidence type="ECO:0000313" key="1">
    <source>
        <dbReference type="EMBL" id="KAF7684400.1"/>
    </source>
</evidence>
<dbReference type="Proteomes" id="UP001516464">
    <property type="component" value="Unassembled WGS sequence"/>
</dbReference>
<reference evidence="1 2" key="1">
    <citation type="submission" date="2019-01" db="EMBL/GenBank/DDBJ databases">
        <title>Genomes sequencing and comparative genomics of infectious freshwater microsporidia, Cucumispora dikerogammari and Thelohania contejeani.</title>
        <authorList>
            <person name="Cormier A."/>
            <person name="Giraud I."/>
            <person name="Wattier R."/>
            <person name="Teixeira M."/>
            <person name="Grandjean F."/>
            <person name="Rigaud T."/>
            <person name="Cordaux R."/>
        </authorList>
    </citation>
    <scope>NUCLEOTIDE SEQUENCE [LARGE SCALE GENOMIC DNA]</scope>
    <source>
        <strain evidence="1">T1</strain>
        <tissue evidence="1">Spores</tissue>
    </source>
</reference>
<accession>A0ABQ7I1R4</accession>
<comment type="caution">
    <text evidence="1">The sequence shown here is derived from an EMBL/GenBank/DDBJ whole genome shotgun (WGS) entry which is preliminary data.</text>
</comment>
<dbReference type="EMBL" id="SBIQ01000015">
    <property type="protein sequence ID" value="KAF7684400.1"/>
    <property type="molecule type" value="Genomic_DNA"/>
</dbReference>
<keyword evidence="2" id="KW-1185">Reference proteome</keyword>
<name>A0ABQ7I1R4_9MICR</name>
<organism evidence="1 2">
    <name type="scientific">Astathelohania contejeani</name>
    <dbReference type="NCBI Taxonomy" id="164912"/>
    <lineage>
        <taxon>Eukaryota</taxon>
        <taxon>Fungi</taxon>
        <taxon>Fungi incertae sedis</taxon>
        <taxon>Microsporidia</taxon>
        <taxon>Astathelohaniidae</taxon>
        <taxon>Astathelohania</taxon>
    </lineage>
</organism>
<proteinExistence type="predicted"/>
<gene>
    <name evidence="1" type="ORF">TCON_0403</name>
</gene>
<evidence type="ECO:0000313" key="2">
    <source>
        <dbReference type="Proteomes" id="UP001516464"/>
    </source>
</evidence>
<protein>
    <submittedName>
        <fullName evidence="1">Uncharacterized protein</fullName>
    </submittedName>
</protein>